<evidence type="ECO:0000259" key="1">
    <source>
        <dbReference type="PROSITE" id="PS50883"/>
    </source>
</evidence>
<dbReference type="CDD" id="cd01948">
    <property type="entry name" value="EAL"/>
    <property type="match status" value="1"/>
</dbReference>
<name>A0A2T2XKF3_9FIRM</name>
<dbReference type="PROSITE" id="PS50883">
    <property type="entry name" value="EAL"/>
    <property type="match status" value="1"/>
</dbReference>
<evidence type="ECO:0000313" key="3">
    <source>
        <dbReference type="EMBL" id="PSR34970.1"/>
    </source>
</evidence>
<dbReference type="InterPro" id="IPR001633">
    <property type="entry name" value="EAL_dom"/>
</dbReference>
<accession>A0A2T2XKF3</accession>
<dbReference type="NCBIfam" id="TIGR00254">
    <property type="entry name" value="GGDEF"/>
    <property type="match status" value="1"/>
</dbReference>
<dbReference type="SUPFAM" id="SSF55073">
    <property type="entry name" value="Nucleotide cyclase"/>
    <property type="match status" value="1"/>
</dbReference>
<sequence length="1082" mass="120453">MELTEHNLDIAHLWPQWRRGGGIQAVFQPIVSLQSGTVTAYEALSRPFDASGGPVPILALIASAEQHHQLVVLDRLAYTAMINSVTEMNWPNNTRLFINVVPRSIEDPGPLLDLIKTQQRVPPNHIILEISERESLAEGDAYLSQLLQPFRDIGVKIALDDLGAGYSGLNRLAELKPDFAKIDLSLIRDVDRNSIKLALVESTVRFATKTAAIEIVAEGIETPSELFTLQEIGVDFGQGYLLGKPLPHLSSRSHRGFFNRSLEPPKDHSEHLQALLNTAQRMVQGMARGEGRNTHLVRLAQRMLGADVVTLFKRTADQLQVYETTLPDALLPASHRIPILADAAYSKPLIDRSAFIRQTLADDPAPWSRELALESGIAVPICDNYDCWGILHVGFYAPHRIRPDMVKLTEGLAHLFVLALGYGNLEQPAQETLEPLGEPLYEAIFTLAETHEVDRLLAKVVQAALSVSQGHEGWIGLLNEESLHCIEPDGQSFDIPRTDLYDITTINGQGPVGKIVQTRQPLIIQDIEQEPILSPWLDHMLESGIKAAMGLPLIIGDRLLGIMKVYHSEVNGFTLGRVRRLSALASLATTLIEKSLSLQATQKAQERQQQLTEALYAISSCTTEDDILLTVAHAAQQLTGSELVVLSEPDTREFRHRATAGSLSHASADLTIPFQSVSESPLNIFNQAFYSGTPIVLDIARKNGKCPWVIRHWAERYGLKHAVIIPLNSHGQSLGLLTIFPVTSPQTLATLFTEMTSFAHAAASALYDRRLAHLLQEEKAQVDVLIRASQELPLVSTIDELWQRVGAIITESMDASGGWVIEDMSQLPSCYMFGHAKSYEGLLQQKFQETDPREYHSVVRTNDQLDPRLRALNINASSIFPMTLYGHRTGSLLAVHSEDPQYFTAARLHLIEVLLGYVAVAYEVVRLREQETQSLVLDPLTRVSSRYAIQRCFDDELERMKRGQSQSMAVVLFDVIGFSHINTEHGYQGGNVVLRELADILSQHKDDDAKLGRLGSDEFILLYRNRSQDSLWQEILQLIEHLPYPASWCLVYTRNPDQEFADLIQMGYQHMAPKGAMIDASS</sequence>
<dbReference type="Gene3D" id="3.30.70.270">
    <property type="match status" value="1"/>
</dbReference>
<dbReference type="InterPro" id="IPR043128">
    <property type="entry name" value="Rev_trsase/Diguanyl_cyclase"/>
</dbReference>
<dbReference type="CDD" id="cd01949">
    <property type="entry name" value="GGDEF"/>
    <property type="match status" value="1"/>
</dbReference>
<dbReference type="PROSITE" id="PS50887">
    <property type="entry name" value="GGDEF"/>
    <property type="match status" value="1"/>
</dbReference>
<dbReference type="Pfam" id="PF00990">
    <property type="entry name" value="GGDEF"/>
    <property type="match status" value="1"/>
</dbReference>
<dbReference type="SMART" id="SM00052">
    <property type="entry name" value="EAL"/>
    <property type="match status" value="1"/>
</dbReference>
<gene>
    <name evidence="3" type="ORF">C7B46_03405</name>
</gene>
<reference evidence="3 4" key="1">
    <citation type="journal article" date="2014" name="BMC Genomics">
        <title>Comparison of environmental and isolate Sulfobacillus genomes reveals diverse carbon, sulfur, nitrogen, and hydrogen metabolisms.</title>
        <authorList>
            <person name="Justice N.B."/>
            <person name="Norman A."/>
            <person name="Brown C.T."/>
            <person name="Singh A."/>
            <person name="Thomas B.C."/>
            <person name="Banfield J.F."/>
        </authorList>
    </citation>
    <scope>NUCLEOTIDE SEQUENCE [LARGE SCALE GENOMIC DNA]</scope>
    <source>
        <strain evidence="3">AMDSBA4</strain>
    </source>
</reference>
<proteinExistence type="predicted"/>
<protein>
    <recommendedName>
        <fullName evidence="5">Diguanylate cyclase</fullName>
    </recommendedName>
</protein>
<comment type="caution">
    <text evidence="3">The sequence shown here is derived from an EMBL/GenBank/DDBJ whole genome shotgun (WGS) entry which is preliminary data.</text>
</comment>
<feature type="domain" description="EAL" evidence="1">
    <location>
        <begin position="1"/>
        <end position="259"/>
    </location>
</feature>
<dbReference type="InterPro" id="IPR000160">
    <property type="entry name" value="GGDEF_dom"/>
</dbReference>
<dbReference type="EMBL" id="PXYW01000005">
    <property type="protein sequence ID" value="PSR34970.1"/>
    <property type="molecule type" value="Genomic_DNA"/>
</dbReference>
<dbReference type="InterPro" id="IPR029787">
    <property type="entry name" value="Nucleotide_cyclase"/>
</dbReference>
<evidence type="ECO:0000313" key="4">
    <source>
        <dbReference type="Proteomes" id="UP000242972"/>
    </source>
</evidence>
<dbReference type="Pfam" id="PF00563">
    <property type="entry name" value="EAL"/>
    <property type="match status" value="1"/>
</dbReference>
<dbReference type="Gene3D" id="3.30.450.40">
    <property type="match status" value="4"/>
</dbReference>
<evidence type="ECO:0000259" key="2">
    <source>
        <dbReference type="PROSITE" id="PS50887"/>
    </source>
</evidence>
<dbReference type="PANTHER" id="PTHR33121">
    <property type="entry name" value="CYCLIC DI-GMP PHOSPHODIESTERASE PDEF"/>
    <property type="match status" value="1"/>
</dbReference>
<dbReference type="InterPro" id="IPR035919">
    <property type="entry name" value="EAL_sf"/>
</dbReference>
<dbReference type="InterPro" id="IPR050706">
    <property type="entry name" value="Cyclic-di-GMP_PDE-like"/>
</dbReference>
<feature type="domain" description="GGDEF" evidence="2">
    <location>
        <begin position="966"/>
        <end position="1082"/>
    </location>
</feature>
<dbReference type="AlphaFoldDB" id="A0A2T2XKF3"/>
<dbReference type="InterPro" id="IPR029016">
    <property type="entry name" value="GAF-like_dom_sf"/>
</dbReference>
<dbReference type="SUPFAM" id="SSF55781">
    <property type="entry name" value="GAF domain-like"/>
    <property type="match status" value="4"/>
</dbReference>
<dbReference type="InterPro" id="IPR003018">
    <property type="entry name" value="GAF"/>
</dbReference>
<dbReference type="Pfam" id="PF01590">
    <property type="entry name" value="GAF"/>
    <property type="match status" value="1"/>
</dbReference>
<dbReference type="SMART" id="SM00065">
    <property type="entry name" value="GAF"/>
    <property type="match status" value="3"/>
</dbReference>
<dbReference type="PANTHER" id="PTHR33121:SF76">
    <property type="entry name" value="SIGNALING PROTEIN"/>
    <property type="match status" value="1"/>
</dbReference>
<dbReference type="Gene3D" id="3.20.20.450">
    <property type="entry name" value="EAL domain"/>
    <property type="match status" value="1"/>
</dbReference>
<dbReference type="Proteomes" id="UP000242972">
    <property type="component" value="Unassembled WGS sequence"/>
</dbReference>
<dbReference type="SUPFAM" id="SSF141868">
    <property type="entry name" value="EAL domain-like"/>
    <property type="match status" value="1"/>
</dbReference>
<dbReference type="SMART" id="SM00267">
    <property type="entry name" value="GGDEF"/>
    <property type="match status" value="1"/>
</dbReference>
<dbReference type="GO" id="GO:0071111">
    <property type="term" value="F:cyclic-guanylate-specific phosphodiesterase activity"/>
    <property type="evidence" value="ECO:0007669"/>
    <property type="project" value="InterPro"/>
</dbReference>
<evidence type="ECO:0008006" key="5">
    <source>
        <dbReference type="Google" id="ProtNLM"/>
    </source>
</evidence>
<organism evidence="3 4">
    <name type="scientific">Sulfobacillus benefaciens</name>
    <dbReference type="NCBI Taxonomy" id="453960"/>
    <lineage>
        <taxon>Bacteria</taxon>
        <taxon>Bacillati</taxon>
        <taxon>Bacillota</taxon>
        <taxon>Clostridia</taxon>
        <taxon>Eubacteriales</taxon>
        <taxon>Clostridiales Family XVII. Incertae Sedis</taxon>
        <taxon>Sulfobacillus</taxon>
    </lineage>
</organism>
<dbReference type="Pfam" id="PF13185">
    <property type="entry name" value="GAF_2"/>
    <property type="match status" value="1"/>
</dbReference>